<dbReference type="Pfam" id="PF06568">
    <property type="entry name" value="YjiS-like"/>
    <property type="match status" value="1"/>
</dbReference>
<dbReference type="EMBL" id="JAPJZH010000022">
    <property type="protein sequence ID" value="MDA4848420.1"/>
    <property type="molecule type" value="Genomic_DNA"/>
</dbReference>
<evidence type="ECO:0000313" key="2">
    <source>
        <dbReference type="EMBL" id="MDA4848420.1"/>
    </source>
</evidence>
<feature type="domain" description="YjiS-like" evidence="1">
    <location>
        <begin position="4"/>
        <end position="39"/>
    </location>
</feature>
<reference evidence="2" key="1">
    <citation type="submission" date="2022-11" db="EMBL/GenBank/DDBJ databases">
        <title>Hoeflea poritis sp. nov., isolated from scleractinian coral Porites lutea.</title>
        <authorList>
            <person name="Zhang G."/>
            <person name="Wei Q."/>
            <person name="Cai L."/>
        </authorList>
    </citation>
    <scope>NUCLEOTIDE SEQUENCE</scope>
    <source>
        <strain evidence="2">E7-10</strain>
    </source>
</reference>
<accession>A0ABT4VUN2</accession>
<sequence length="48" mass="5609">MSVLDRYNAWRKHRRSASELRSLSDRDLADIGAKRDEIDDYVSRKLGS</sequence>
<dbReference type="InterPro" id="IPR009506">
    <property type="entry name" value="YjiS-like"/>
</dbReference>
<protein>
    <submittedName>
        <fullName evidence="2">DUF1127 domain-containing protein</fullName>
    </submittedName>
</protein>
<proteinExistence type="predicted"/>
<gene>
    <name evidence="2" type="ORF">OOZ53_23885</name>
</gene>
<dbReference type="RefSeq" id="WP_271092284.1">
    <property type="nucleotide sequence ID" value="NZ_JAPJZH010000022.1"/>
</dbReference>
<organism evidence="2 3">
    <name type="scientific">Hoeflea poritis</name>
    <dbReference type="NCBI Taxonomy" id="2993659"/>
    <lineage>
        <taxon>Bacteria</taxon>
        <taxon>Pseudomonadati</taxon>
        <taxon>Pseudomonadota</taxon>
        <taxon>Alphaproteobacteria</taxon>
        <taxon>Hyphomicrobiales</taxon>
        <taxon>Rhizobiaceae</taxon>
        <taxon>Hoeflea</taxon>
    </lineage>
</organism>
<name>A0ABT4VUN2_9HYPH</name>
<keyword evidence="3" id="KW-1185">Reference proteome</keyword>
<evidence type="ECO:0000313" key="3">
    <source>
        <dbReference type="Proteomes" id="UP001148313"/>
    </source>
</evidence>
<comment type="caution">
    <text evidence="2">The sequence shown here is derived from an EMBL/GenBank/DDBJ whole genome shotgun (WGS) entry which is preliminary data.</text>
</comment>
<dbReference type="Proteomes" id="UP001148313">
    <property type="component" value="Unassembled WGS sequence"/>
</dbReference>
<evidence type="ECO:0000259" key="1">
    <source>
        <dbReference type="Pfam" id="PF06568"/>
    </source>
</evidence>